<comment type="caution">
    <text evidence="6">The sequence shown here is derived from an EMBL/GenBank/DDBJ whole genome shotgun (WGS) entry which is preliminary data.</text>
</comment>
<protein>
    <submittedName>
        <fullName evidence="6">Nitrate ABC transporter ATP-binding protein</fullName>
    </submittedName>
</protein>
<keyword evidence="3" id="KW-0547">Nucleotide-binding</keyword>
<dbReference type="InterPro" id="IPR027417">
    <property type="entry name" value="P-loop_NTPase"/>
</dbReference>
<dbReference type="Gene3D" id="3.40.50.300">
    <property type="entry name" value="P-loop containing nucleotide triphosphate hydrolases"/>
    <property type="match status" value="1"/>
</dbReference>
<name>A0A327KYH4_9BRAD</name>
<dbReference type="InterPro" id="IPR017871">
    <property type="entry name" value="ABC_transporter-like_CS"/>
</dbReference>
<reference evidence="6 7" key="1">
    <citation type="submission" date="2017-07" db="EMBL/GenBank/DDBJ databases">
        <title>Draft Genome Sequences of Select Purple Nonsulfur Bacteria.</title>
        <authorList>
            <person name="Lasarre B."/>
            <person name="Mckinlay J.B."/>
        </authorList>
    </citation>
    <scope>NUCLEOTIDE SEQUENCE [LARGE SCALE GENOMIC DNA]</scope>
    <source>
        <strain evidence="6 7">DSM 5909</strain>
    </source>
</reference>
<dbReference type="InterPro" id="IPR050166">
    <property type="entry name" value="ABC_transporter_ATP-bind"/>
</dbReference>
<dbReference type="RefSeq" id="WP_111419284.1">
    <property type="nucleotide sequence ID" value="NZ_NPEX01000066.1"/>
</dbReference>
<dbReference type="AlphaFoldDB" id="A0A327KYH4"/>
<dbReference type="PROSITE" id="PS50893">
    <property type="entry name" value="ABC_TRANSPORTER_2"/>
    <property type="match status" value="1"/>
</dbReference>
<organism evidence="6 7">
    <name type="scientific">Rhodoplanes roseus</name>
    <dbReference type="NCBI Taxonomy" id="29409"/>
    <lineage>
        <taxon>Bacteria</taxon>
        <taxon>Pseudomonadati</taxon>
        <taxon>Pseudomonadota</taxon>
        <taxon>Alphaproteobacteria</taxon>
        <taxon>Hyphomicrobiales</taxon>
        <taxon>Nitrobacteraceae</taxon>
        <taxon>Rhodoplanes</taxon>
    </lineage>
</organism>
<evidence type="ECO:0000256" key="1">
    <source>
        <dbReference type="ARBA" id="ARBA00005417"/>
    </source>
</evidence>
<evidence type="ECO:0000259" key="5">
    <source>
        <dbReference type="PROSITE" id="PS50893"/>
    </source>
</evidence>
<dbReference type="Pfam" id="PF00005">
    <property type="entry name" value="ABC_tran"/>
    <property type="match status" value="1"/>
</dbReference>
<dbReference type="CDD" id="cd03293">
    <property type="entry name" value="ABC_NrtD_SsuB_transporters"/>
    <property type="match status" value="1"/>
</dbReference>
<evidence type="ECO:0000313" key="7">
    <source>
        <dbReference type="Proteomes" id="UP000249130"/>
    </source>
</evidence>
<dbReference type="EMBL" id="NPEX01000066">
    <property type="protein sequence ID" value="RAI43899.1"/>
    <property type="molecule type" value="Genomic_DNA"/>
</dbReference>
<dbReference type="SMART" id="SM00382">
    <property type="entry name" value="AAA"/>
    <property type="match status" value="1"/>
</dbReference>
<keyword evidence="2" id="KW-0813">Transport</keyword>
<proteinExistence type="inferred from homology"/>
<evidence type="ECO:0000256" key="3">
    <source>
        <dbReference type="ARBA" id="ARBA00022741"/>
    </source>
</evidence>
<dbReference type="SUPFAM" id="SSF52540">
    <property type="entry name" value="P-loop containing nucleoside triphosphate hydrolases"/>
    <property type="match status" value="1"/>
</dbReference>
<dbReference type="InterPro" id="IPR003593">
    <property type="entry name" value="AAA+_ATPase"/>
</dbReference>
<dbReference type="GO" id="GO:0016887">
    <property type="term" value="F:ATP hydrolysis activity"/>
    <property type="evidence" value="ECO:0007669"/>
    <property type="project" value="InterPro"/>
</dbReference>
<dbReference type="PANTHER" id="PTHR42788:SF13">
    <property type="entry name" value="ALIPHATIC SULFONATES IMPORT ATP-BINDING PROTEIN SSUB"/>
    <property type="match status" value="1"/>
</dbReference>
<accession>A0A327KYH4</accession>
<dbReference type="InterPro" id="IPR003439">
    <property type="entry name" value="ABC_transporter-like_ATP-bd"/>
</dbReference>
<comment type="similarity">
    <text evidence="1">Belongs to the ABC transporter superfamily.</text>
</comment>
<sequence length="263" mass="29008">MSDAKIEIRGLSKSYSTGHGSLLAIDTVDLTLAEGEFVSIVGPSGCGKSTLLYVVGGFLSADGDVLVDGTPIRGPGTDRGIVFQDYALFPWLTVRRNILFGLERRDVPQAERDAVADRLIGVIGLKGFEHRYPRELSGGMRQRVAIARTMACDPAVLLLDEPFGALDAQTREMMQDELLRIWLDTRKTVLMITHDVSEAVYLSNRICIMSARPGRIVEEFSVDLDRTLPREELVVSEPFNRLRNAVWLSVRRQAVAAAHADPG</sequence>
<dbReference type="Proteomes" id="UP000249130">
    <property type="component" value="Unassembled WGS sequence"/>
</dbReference>
<dbReference type="PANTHER" id="PTHR42788">
    <property type="entry name" value="TAURINE IMPORT ATP-BINDING PROTEIN-RELATED"/>
    <property type="match status" value="1"/>
</dbReference>
<evidence type="ECO:0000256" key="4">
    <source>
        <dbReference type="ARBA" id="ARBA00022840"/>
    </source>
</evidence>
<dbReference type="PROSITE" id="PS00211">
    <property type="entry name" value="ABC_TRANSPORTER_1"/>
    <property type="match status" value="1"/>
</dbReference>
<dbReference type="GO" id="GO:0005524">
    <property type="term" value="F:ATP binding"/>
    <property type="evidence" value="ECO:0007669"/>
    <property type="project" value="UniProtKB-KW"/>
</dbReference>
<gene>
    <name evidence="6" type="ORF">CH341_12000</name>
</gene>
<feature type="domain" description="ABC transporter" evidence="5">
    <location>
        <begin position="6"/>
        <end position="236"/>
    </location>
</feature>
<evidence type="ECO:0000256" key="2">
    <source>
        <dbReference type="ARBA" id="ARBA00022448"/>
    </source>
</evidence>
<dbReference type="OrthoDB" id="9807242at2"/>
<keyword evidence="4 6" id="KW-0067">ATP-binding</keyword>
<evidence type="ECO:0000313" key="6">
    <source>
        <dbReference type="EMBL" id="RAI43899.1"/>
    </source>
</evidence>
<keyword evidence="7" id="KW-1185">Reference proteome</keyword>